<organism evidence="2 3">
    <name type="scientific">Dissostichus eleginoides</name>
    <name type="common">Patagonian toothfish</name>
    <name type="synonym">Dissostichus amissus</name>
    <dbReference type="NCBI Taxonomy" id="100907"/>
    <lineage>
        <taxon>Eukaryota</taxon>
        <taxon>Metazoa</taxon>
        <taxon>Chordata</taxon>
        <taxon>Craniata</taxon>
        <taxon>Vertebrata</taxon>
        <taxon>Euteleostomi</taxon>
        <taxon>Actinopterygii</taxon>
        <taxon>Neopterygii</taxon>
        <taxon>Teleostei</taxon>
        <taxon>Neoteleostei</taxon>
        <taxon>Acanthomorphata</taxon>
        <taxon>Eupercaria</taxon>
        <taxon>Perciformes</taxon>
        <taxon>Notothenioidei</taxon>
        <taxon>Nototheniidae</taxon>
        <taxon>Dissostichus</taxon>
    </lineage>
</organism>
<dbReference type="PROSITE" id="PS50209">
    <property type="entry name" value="CARD"/>
    <property type="match status" value="1"/>
</dbReference>
<feature type="domain" description="CARD" evidence="1">
    <location>
        <begin position="15"/>
        <end position="106"/>
    </location>
</feature>
<dbReference type="Pfam" id="PF00619">
    <property type="entry name" value="CARD"/>
    <property type="match status" value="1"/>
</dbReference>
<dbReference type="EMBL" id="JASDAP010000023">
    <property type="protein sequence ID" value="KAK1882910.1"/>
    <property type="molecule type" value="Genomic_DNA"/>
</dbReference>
<reference evidence="2" key="1">
    <citation type="submission" date="2023-04" db="EMBL/GenBank/DDBJ databases">
        <title>Chromosome-level genome of Chaenocephalus aceratus.</title>
        <authorList>
            <person name="Park H."/>
        </authorList>
    </citation>
    <scope>NUCLEOTIDE SEQUENCE</scope>
    <source>
        <strain evidence="2">DE</strain>
        <tissue evidence="2">Muscle</tissue>
    </source>
</reference>
<evidence type="ECO:0000259" key="1">
    <source>
        <dbReference type="PROSITE" id="PS50209"/>
    </source>
</evidence>
<dbReference type="Proteomes" id="UP001228049">
    <property type="component" value="Unassembled WGS sequence"/>
</dbReference>
<protein>
    <submittedName>
        <fullName evidence="2">Caspase-1</fullName>
    </submittedName>
</protein>
<evidence type="ECO:0000313" key="3">
    <source>
        <dbReference type="Proteomes" id="UP001228049"/>
    </source>
</evidence>
<dbReference type="InterPro" id="IPR011029">
    <property type="entry name" value="DEATH-like_dom_sf"/>
</dbReference>
<dbReference type="AlphaFoldDB" id="A0AAD9BFS6"/>
<dbReference type="SUPFAM" id="SSF47986">
    <property type="entry name" value="DEATH domain"/>
    <property type="match status" value="1"/>
</dbReference>
<name>A0AAD9BFS6_DISEL</name>
<keyword evidence="3" id="KW-1185">Reference proteome</keyword>
<proteinExistence type="predicted"/>
<accession>A0AAD9BFS6</accession>
<evidence type="ECO:0000313" key="2">
    <source>
        <dbReference type="EMBL" id="KAK1882910.1"/>
    </source>
</evidence>
<sequence length="114" mass="13292">MSQRNVPEDRVPAEDRDPAVQWVRSIRTEFIERVSLPFLNTLLDRLFEFRVIYDSEMRSARSKPENERAREVVDTVRNKGAEACRVLIEALSEKDPYFYNDLVKSRGTPTSLVC</sequence>
<dbReference type="GO" id="GO:0042981">
    <property type="term" value="P:regulation of apoptotic process"/>
    <property type="evidence" value="ECO:0007669"/>
    <property type="project" value="InterPro"/>
</dbReference>
<comment type="caution">
    <text evidence="2">The sequence shown here is derived from an EMBL/GenBank/DDBJ whole genome shotgun (WGS) entry which is preliminary data.</text>
</comment>
<gene>
    <name evidence="2" type="ORF">KUDE01_023690</name>
</gene>
<dbReference type="Gene3D" id="1.10.533.10">
    <property type="entry name" value="Death Domain, Fas"/>
    <property type="match status" value="1"/>
</dbReference>
<dbReference type="InterPro" id="IPR001315">
    <property type="entry name" value="CARD"/>
</dbReference>